<evidence type="ECO:0000313" key="2">
    <source>
        <dbReference type="EMBL" id="CAD8089927.1"/>
    </source>
</evidence>
<dbReference type="Proteomes" id="UP000692954">
    <property type="component" value="Unassembled WGS sequence"/>
</dbReference>
<feature type="chain" id="PRO_5035726684" description="Transmembrane protein" evidence="1">
    <location>
        <begin position="21"/>
        <end position="190"/>
    </location>
</feature>
<dbReference type="EMBL" id="CAJJDN010000055">
    <property type="protein sequence ID" value="CAD8089927.1"/>
    <property type="molecule type" value="Genomic_DNA"/>
</dbReference>
<name>A0A8S1NAA9_9CILI</name>
<dbReference type="AlphaFoldDB" id="A0A8S1NAA9"/>
<gene>
    <name evidence="2" type="ORF">PSON_ATCC_30995.1.T0550060</name>
</gene>
<organism evidence="2 3">
    <name type="scientific">Paramecium sonneborni</name>
    <dbReference type="NCBI Taxonomy" id="65129"/>
    <lineage>
        <taxon>Eukaryota</taxon>
        <taxon>Sar</taxon>
        <taxon>Alveolata</taxon>
        <taxon>Ciliophora</taxon>
        <taxon>Intramacronucleata</taxon>
        <taxon>Oligohymenophorea</taxon>
        <taxon>Peniculida</taxon>
        <taxon>Parameciidae</taxon>
        <taxon>Paramecium</taxon>
    </lineage>
</organism>
<comment type="caution">
    <text evidence="2">The sequence shown here is derived from an EMBL/GenBank/DDBJ whole genome shotgun (WGS) entry which is preliminary data.</text>
</comment>
<proteinExistence type="predicted"/>
<evidence type="ECO:0008006" key="4">
    <source>
        <dbReference type="Google" id="ProtNLM"/>
    </source>
</evidence>
<protein>
    <recommendedName>
        <fullName evidence="4">Transmembrane protein</fullName>
    </recommendedName>
</protein>
<reference evidence="2" key="1">
    <citation type="submission" date="2021-01" db="EMBL/GenBank/DDBJ databases">
        <authorList>
            <consortium name="Genoscope - CEA"/>
            <person name="William W."/>
        </authorList>
    </citation>
    <scope>NUCLEOTIDE SEQUENCE</scope>
</reference>
<keyword evidence="3" id="KW-1185">Reference proteome</keyword>
<sequence>MMKFMILVLYTLIVVIDSCSKIVSKKFYITSTVNEVIKIPLKQLFIDTNFDSITITPKTNEIQVAGPLQLLEQFDIDGLSNTQTISFKMQKSTKSRNPIHMMTILRKSEEQYYFGLNSNLYSTIPLIEVIQPTFQNYELNIFLQLFVFIYFYIMQKCEPYNQPFLTVIDNLPLQKEFYLKELLLISQNLL</sequence>
<accession>A0A8S1NAA9</accession>
<evidence type="ECO:0000256" key="1">
    <source>
        <dbReference type="SAM" id="SignalP"/>
    </source>
</evidence>
<feature type="signal peptide" evidence="1">
    <location>
        <begin position="1"/>
        <end position="20"/>
    </location>
</feature>
<keyword evidence="1" id="KW-0732">Signal</keyword>
<evidence type="ECO:0000313" key="3">
    <source>
        <dbReference type="Proteomes" id="UP000692954"/>
    </source>
</evidence>